<dbReference type="CDD" id="cd07247">
    <property type="entry name" value="SgaA_N_like"/>
    <property type="match status" value="2"/>
</dbReference>
<comment type="caution">
    <text evidence="2">The sequence shown here is derived from an EMBL/GenBank/DDBJ whole genome shotgun (WGS) entry which is preliminary data.</text>
</comment>
<feature type="domain" description="VOC" evidence="1">
    <location>
        <begin position="9"/>
        <end position="122"/>
    </location>
</feature>
<evidence type="ECO:0000313" key="3">
    <source>
        <dbReference type="Proteomes" id="UP000255355"/>
    </source>
</evidence>
<dbReference type="Gene3D" id="3.10.180.10">
    <property type="entry name" value="2,3-Dihydroxybiphenyl 1,2-Dioxygenase, domain 1"/>
    <property type="match status" value="2"/>
</dbReference>
<dbReference type="PANTHER" id="PTHR33993:SF10">
    <property type="entry name" value="CONSERVED PROTEIN"/>
    <property type="match status" value="1"/>
</dbReference>
<dbReference type="RefSeq" id="WP_068021140.1">
    <property type="nucleotide sequence ID" value="NZ_QQAZ01000002.1"/>
</dbReference>
<dbReference type="InterPro" id="IPR037523">
    <property type="entry name" value="VOC_core"/>
</dbReference>
<dbReference type="Pfam" id="PF00903">
    <property type="entry name" value="Glyoxalase"/>
    <property type="match status" value="2"/>
</dbReference>
<evidence type="ECO:0000259" key="1">
    <source>
        <dbReference type="PROSITE" id="PS51819"/>
    </source>
</evidence>
<evidence type="ECO:0000313" key="2">
    <source>
        <dbReference type="EMBL" id="RDI54375.1"/>
    </source>
</evidence>
<sequence>MSYTFKPGDPCWTELYTSDPDRAFDFYGRLFGWTHEQAEEFGGYITFRKDGNAVAGGMRNDGSDGAPDQWTVYLASTDAQATADAAAARGGRVILPPMEVGDLGSMAILADPTGAGVGVWQPGVHTGFGAIGIVGGGTWTDHVGAASWFELKTPAYADALKFYGEVFGWQDPFTVADGPEFRYTTIHSETPMLAGVMDGSGFLPAGAPGGWEVSFGVQDVDDAVRTVVDLGGSVEHPAEDTPYGRMAVVADPTGVRFGLGGNKS</sequence>
<keyword evidence="3" id="KW-1185">Reference proteome</keyword>
<dbReference type="InterPro" id="IPR029068">
    <property type="entry name" value="Glyas_Bleomycin-R_OHBP_Dase"/>
</dbReference>
<dbReference type="Proteomes" id="UP000255355">
    <property type="component" value="Unassembled WGS sequence"/>
</dbReference>
<dbReference type="InterPro" id="IPR004360">
    <property type="entry name" value="Glyas_Fos-R_dOase_dom"/>
</dbReference>
<gene>
    <name evidence="2" type="ORF">DFR68_102500</name>
</gene>
<dbReference type="PANTHER" id="PTHR33993">
    <property type="entry name" value="GLYOXALASE-RELATED"/>
    <property type="match status" value="1"/>
</dbReference>
<accession>A0A370HD94</accession>
<name>A0A370HD94_9NOCA</name>
<protein>
    <recommendedName>
        <fullName evidence="1">VOC domain-containing protein</fullName>
    </recommendedName>
</protein>
<dbReference type="AlphaFoldDB" id="A0A370HD94"/>
<proteinExistence type="predicted"/>
<dbReference type="EMBL" id="QQAZ01000002">
    <property type="protein sequence ID" value="RDI54375.1"/>
    <property type="molecule type" value="Genomic_DNA"/>
</dbReference>
<feature type="domain" description="VOC" evidence="1">
    <location>
        <begin position="145"/>
        <end position="262"/>
    </location>
</feature>
<reference evidence="2 3" key="1">
    <citation type="submission" date="2018-07" db="EMBL/GenBank/DDBJ databases">
        <title>Genomic Encyclopedia of Type Strains, Phase IV (KMG-IV): sequencing the most valuable type-strain genomes for metagenomic binning, comparative biology and taxonomic classification.</title>
        <authorList>
            <person name="Goeker M."/>
        </authorList>
    </citation>
    <scope>NUCLEOTIDE SEQUENCE [LARGE SCALE GENOMIC DNA]</scope>
    <source>
        <strain evidence="2 3">DSM 44952</strain>
    </source>
</reference>
<dbReference type="OrthoDB" id="9793039at2"/>
<dbReference type="InterPro" id="IPR052164">
    <property type="entry name" value="Anthracycline_SecMetBiosynth"/>
</dbReference>
<dbReference type="SUPFAM" id="SSF54593">
    <property type="entry name" value="Glyoxalase/Bleomycin resistance protein/Dihydroxybiphenyl dioxygenase"/>
    <property type="match status" value="2"/>
</dbReference>
<dbReference type="PROSITE" id="PS51819">
    <property type="entry name" value="VOC"/>
    <property type="match status" value="2"/>
</dbReference>
<organism evidence="2 3">
    <name type="scientific">Nocardia mexicana</name>
    <dbReference type="NCBI Taxonomy" id="279262"/>
    <lineage>
        <taxon>Bacteria</taxon>
        <taxon>Bacillati</taxon>
        <taxon>Actinomycetota</taxon>
        <taxon>Actinomycetes</taxon>
        <taxon>Mycobacteriales</taxon>
        <taxon>Nocardiaceae</taxon>
        <taxon>Nocardia</taxon>
    </lineage>
</organism>